<dbReference type="InterPro" id="IPR003660">
    <property type="entry name" value="HAMP_dom"/>
</dbReference>
<dbReference type="Pfam" id="PF00989">
    <property type="entry name" value="PAS"/>
    <property type="match status" value="1"/>
</dbReference>
<dbReference type="Gene3D" id="3.30.450.20">
    <property type="entry name" value="PAS domain"/>
    <property type="match status" value="1"/>
</dbReference>
<dbReference type="FunFam" id="1.10.287.130:FF:000001">
    <property type="entry name" value="Two-component sensor histidine kinase"/>
    <property type="match status" value="1"/>
</dbReference>
<dbReference type="PROSITE" id="PS50885">
    <property type="entry name" value="HAMP"/>
    <property type="match status" value="1"/>
</dbReference>
<dbReference type="Proteomes" id="UP000636888">
    <property type="component" value="Unassembled WGS sequence"/>
</dbReference>
<dbReference type="GO" id="GO:0005886">
    <property type="term" value="C:plasma membrane"/>
    <property type="evidence" value="ECO:0007669"/>
    <property type="project" value="UniProtKB-SubCell"/>
</dbReference>
<keyword evidence="20" id="KW-1185">Reference proteome</keyword>
<keyword evidence="6" id="KW-0808">Transferase</keyword>
<evidence type="ECO:0000256" key="3">
    <source>
        <dbReference type="ARBA" id="ARBA00012438"/>
    </source>
</evidence>
<dbReference type="PRINTS" id="PR00344">
    <property type="entry name" value="BCTRLSENSOR"/>
</dbReference>
<dbReference type="NCBIfam" id="TIGR00229">
    <property type="entry name" value="sensory_box"/>
    <property type="match status" value="1"/>
</dbReference>
<dbReference type="RefSeq" id="WP_199385077.1">
    <property type="nucleotide sequence ID" value="NZ_JAEMHM010000012.1"/>
</dbReference>
<keyword evidence="11 15" id="KW-1133">Transmembrane helix</keyword>
<dbReference type="Pfam" id="PF02518">
    <property type="entry name" value="HATPase_c"/>
    <property type="match status" value="1"/>
</dbReference>
<dbReference type="SMART" id="SM00304">
    <property type="entry name" value="HAMP"/>
    <property type="match status" value="1"/>
</dbReference>
<dbReference type="SUPFAM" id="SSF158472">
    <property type="entry name" value="HAMP domain-like"/>
    <property type="match status" value="1"/>
</dbReference>
<dbReference type="InterPro" id="IPR036097">
    <property type="entry name" value="HisK_dim/P_sf"/>
</dbReference>
<keyword evidence="14" id="KW-0175">Coiled coil</keyword>
<dbReference type="Gene3D" id="6.10.340.10">
    <property type="match status" value="1"/>
</dbReference>
<dbReference type="InterPro" id="IPR029151">
    <property type="entry name" value="Sensor-like_sf"/>
</dbReference>
<evidence type="ECO:0000259" key="16">
    <source>
        <dbReference type="PROSITE" id="PS50109"/>
    </source>
</evidence>
<feature type="domain" description="PAS" evidence="17">
    <location>
        <begin position="401"/>
        <end position="448"/>
    </location>
</feature>
<dbReference type="Pfam" id="PF14827">
    <property type="entry name" value="dCache_3"/>
    <property type="match status" value="1"/>
</dbReference>
<dbReference type="SMART" id="SM00091">
    <property type="entry name" value="PAS"/>
    <property type="match status" value="1"/>
</dbReference>
<dbReference type="EMBL" id="JAEMHM010000012">
    <property type="protein sequence ID" value="MBJ6726191.1"/>
    <property type="molecule type" value="Genomic_DNA"/>
</dbReference>
<dbReference type="SUPFAM" id="SSF47384">
    <property type="entry name" value="Homodimeric domain of signal transducing histidine kinase"/>
    <property type="match status" value="1"/>
</dbReference>
<dbReference type="PANTHER" id="PTHR42878">
    <property type="entry name" value="TWO-COMPONENT HISTIDINE KINASE"/>
    <property type="match status" value="1"/>
</dbReference>
<evidence type="ECO:0000256" key="14">
    <source>
        <dbReference type="SAM" id="Coils"/>
    </source>
</evidence>
<keyword evidence="9" id="KW-0418">Kinase</keyword>
<dbReference type="AlphaFoldDB" id="A0A8J7J8Y2"/>
<keyword evidence="5" id="KW-0597">Phosphoprotein</keyword>
<dbReference type="SMART" id="SM00387">
    <property type="entry name" value="HATPase_c"/>
    <property type="match status" value="1"/>
</dbReference>
<keyword evidence="13 15" id="KW-0472">Membrane</keyword>
<comment type="catalytic activity">
    <reaction evidence="1">
        <text>ATP + protein L-histidine = ADP + protein N-phospho-L-histidine.</text>
        <dbReference type="EC" id="2.7.13.3"/>
    </reaction>
</comment>
<dbReference type="Gene3D" id="3.30.565.10">
    <property type="entry name" value="Histidine kinase-like ATPase, C-terminal domain"/>
    <property type="match status" value="1"/>
</dbReference>
<dbReference type="InterPro" id="IPR003594">
    <property type="entry name" value="HATPase_dom"/>
</dbReference>
<dbReference type="EC" id="2.7.13.3" evidence="3"/>
<dbReference type="GO" id="GO:0030295">
    <property type="term" value="F:protein kinase activator activity"/>
    <property type="evidence" value="ECO:0007669"/>
    <property type="project" value="TreeGrafter"/>
</dbReference>
<dbReference type="GO" id="GO:0000155">
    <property type="term" value="F:phosphorelay sensor kinase activity"/>
    <property type="evidence" value="ECO:0007669"/>
    <property type="project" value="InterPro"/>
</dbReference>
<keyword evidence="12" id="KW-0902">Two-component regulatory system</keyword>
<dbReference type="SUPFAM" id="SSF103190">
    <property type="entry name" value="Sensory domain-like"/>
    <property type="match status" value="1"/>
</dbReference>
<keyword evidence="10" id="KW-0067">ATP-binding</keyword>
<keyword evidence="7 15" id="KW-0812">Transmembrane</keyword>
<dbReference type="InterPro" id="IPR005467">
    <property type="entry name" value="His_kinase_dom"/>
</dbReference>
<dbReference type="GO" id="GO:0006355">
    <property type="term" value="P:regulation of DNA-templated transcription"/>
    <property type="evidence" value="ECO:0007669"/>
    <property type="project" value="InterPro"/>
</dbReference>
<evidence type="ECO:0000259" key="18">
    <source>
        <dbReference type="PROSITE" id="PS50885"/>
    </source>
</evidence>
<dbReference type="GO" id="GO:0000156">
    <property type="term" value="F:phosphorelay response regulator activity"/>
    <property type="evidence" value="ECO:0007669"/>
    <property type="project" value="TreeGrafter"/>
</dbReference>
<dbReference type="InterPro" id="IPR029150">
    <property type="entry name" value="dCache_3"/>
</dbReference>
<gene>
    <name evidence="19" type="ORF">JFN93_15855</name>
</gene>
<evidence type="ECO:0000256" key="11">
    <source>
        <dbReference type="ARBA" id="ARBA00022989"/>
    </source>
</evidence>
<feature type="domain" description="HAMP" evidence="18">
    <location>
        <begin position="319"/>
        <end position="371"/>
    </location>
</feature>
<dbReference type="SUPFAM" id="SSF55874">
    <property type="entry name" value="ATPase domain of HSP90 chaperone/DNA topoisomerase II/histidine kinase"/>
    <property type="match status" value="1"/>
</dbReference>
<evidence type="ECO:0000256" key="12">
    <source>
        <dbReference type="ARBA" id="ARBA00023012"/>
    </source>
</evidence>
<dbReference type="CDD" id="cd00082">
    <property type="entry name" value="HisKA"/>
    <property type="match status" value="1"/>
</dbReference>
<dbReference type="InterPro" id="IPR000014">
    <property type="entry name" value="PAS"/>
</dbReference>
<evidence type="ECO:0000313" key="19">
    <source>
        <dbReference type="EMBL" id="MBJ6726191.1"/>
    </source>
</evidence>
<comment type="subcellular location">
    <subcellularLocation>
        <location evidence="2">Cell membrane</location>
        <topology evidence="2">Multi-pass membrane protein</topology>
    </subcellularLocation>
</comment>
<dbReference type="FunFam" id="3.30.565.10:FF:000006">
    <property type="entry name" value="Sensor histidine kinase WalK"/>
    <property type="match status" value="1"/>
</dbReference>
<evidence type="ECO:0000256" key="8">
    <source>
        <dbReference type="ARBA" id="ARBA00022741"/>
    </source>
</evidence>
<keyword evidence="8" id="KW-0547">Nucleotide-binding</keyword>
<accession>A0A8J7J8Y2</accession>
<evidence type="ECO:0000256" key="13">
    <source>
        <dbReference type="ARBA" id="ARBA00023136"/>
    </source>
</evidence>
<reference evidence="19" key="1">
    <citation type="submission" date="2020-12" db="EMBL/GenBank/DDBJ databases">
        <title>Geomonas sp. Red875, isolated from river sediment.</title>
        <authorList>
            <person name="Xu Z."/>
            <person name="Zhang Z."/>
            <person name="Masuda Y."/>
            <person name="Itoh H."/>
            <person name="Senoo K."/>
        </authorList>
    </citation>
    <scope>NUCLEOTIDE SEQUENCE</scope>
    <source>
        <strain evidence="19">Red875</strain>
    </source>
</reference>
<dbReference type="InterPro" id="IPR036890">
    <property type="entry name" value="HATPase_C_sf"/>
</dbReference>
<dbReference type="InterPro" id="IPR003661">
    <property type="entry name" value="HisK_dim/P_dom"/>
</dbReference>
<protein>
    <recommendedName>
        <fullName evidence="3">histidine kinase</fullName>
        <ecNumber evidence="3">2.7.13.3</ecNumber>
    </recommendedName>
</protein>
<dbReference type="CDD" id="cd18773">
    <property type="entry name" value="PDC1_HK_sensor"/>
    <property type="match status" value="1"/>
</dbReference>
<keyword evidence="4" id="KW-1003">Cell membrane</keyword>
<dbReference type="Gene3D" id="1.10.287.130">
    <property type="match status" value="1"/>
</dbReference>
<evidence type="ECO:0000256" key="15">
    <source>
        <dbReference type="SAM" id="Phobius"/>
    </source>
</evidence>
<organism evidence="19 20">
    <name type="scientific">Geomesophilobacter sediminis</name>
    <dbReference type="NCBI Taxonomy" id="2798584"/>
    <lineage>
        <taxon>Bacteria</taxon>
        <taxon>Pseudomonadati</taxon>
        <taxon>Thermodesulfobacteriota</taxon>
        <taxon>Desulfuromonadia</taxon>
        <taxon>Geobacterales</taxon>
        <taxon>Geobacteraceae</taxon>
        <taxon>Geomesophilobacter</taxon>
    </lineage>
</organism>
<evidence type="ECO:0000256" key="4">
    <source>
        <dbReference type="ARBA" id="ARBA00022475"/>
    </source>
</evidence>
<dbReference type="SUPFAM" id="SSF55785">
    <property type="entry name" value="PYP-like sensor domain (PAS domain)"/>
    <property type="match status" value="1"/>
</dbReference>
<feature type="transmembrane region" description="Helical" evidence="15">
    <location>
        <begin position="296"/>
        <end position="317"/>
    </location>
</feature>
<evidence type="ECO:0000256" key="2">
    <source>
        <dbReference type="ARBA" id="ARBA00004651"/>
    </source>
</evidence>
<dbReference type="GO" id="GO:0005524">
    <property type="term" value="F:ATP binding"/>
    <property type="evidence" value="ECO:0007669"/>
    <property type="project" value="UniProtKB-KW"/>
</dbReference>
<dbReference type="CDD" id="cd00130">
    <property type="entry name" value="PAS"/>
    <property type="match status" value="1"/>
</dbReference>
<evidence type="ECO:0000256" key="5">
    <source>
        <dbReference type="ARBA" id="ARBA00022553"/>
    </source>
</evidence>
<feature type="domain" description="Histidine kinase" evidence="16">
    <location>
        <begin position="526"/>
        <end position="744"/>
    </location>
</feature>
<dbReference type="SMART" id="SM00388">
    <property type="entry name" value="HisKA"/>
    <property type="match status" value="1"/>
</dbReference>
<dbReference type="PANTHER" id="PTHR42878:SF7">
    <property type="entry name" value="SENSOR HISTIDINE KINASE GLRK"/>
    <property type="match status" value="1"/>
</dbReference>
<dbReference type="Pfam" id="PF00672">
    <property type="entry name" value="HAMP"/>
    <property type="match status" value="1"/>
</dbReference>
<dbReference type="InterPro" id="IPR013767">
    <property type="entry name" value="PAS_fold"/>
</dbReference>
<evidence type="ECO:0000256" key="7">
    <source>
        <dbReference type="ARBA" id="ARBA00022692"/>
    </source>
</evidence>
<dbReference type="InterPro" id="IPR004358">
    <property type="entry name" value="Sig_transdc_His_kin-like_C"/>
</dbReference>
<name>A0A8J7J8Y2_9BACT</name>
<feature type="coiled-coil region" evidence="14">
    <location>
        <begin position="373"/>
        <end position="400"/>
    </location>
</feature>
<sequence>MQLRFGIRTKLLLSILAILLLSYSTLLYSTMKTLSDASRTEIEKSLEANLKYARAVFQDRTEIVRYSLLQPLNSGNVQKHIAARERAWCADRIKRWQGVLPFLELMVLVDPQKNVIAGRLDTRNPVKELAAIADQAMARKKVVVSTEIVPASLVEGSRAFRPLQGELLMVTMAVPVIDRQGNILGCMLTGDVLNDDGSMAEAMRKVFGRDVEIAVTQRAQKISTSFAGDLSTAPPLTGAILEILERGEQFHGEVELAGQRYETVIDPLLNSRGELVGSISVSVSTGRYNKMRNTNLANILVSASLGIIASVLLALVASRHLTGPMRQLARGVARIQEGDLSQRVEERYHDEVGLLAGSFNKMAGALQERDRIITLKTQDLQELNEQLEKKVTERTRALTMEMGRLEAVLTSMAEGVVVTDADNRVILFNPAAQQMFELVPYRVVGQTMEHVCDIGGFTPLAGRIEEVRETGASGLKEEIVVKGKRLTVHLSSLLDEAGAFAGAVLSIRDVTVEQEVDRMKTDFISTVSHELKTPLTSMKGSLQLLLNRGKWLTDTERQLLTVCFNNTERLIRLIGEILDISGIESGGMAFNFNPVRIGEATAYAVEEIRSYAMGHGITIVNTVGDHLPMVLGDRDRLIQVITNLLSNAVKFSPEGKVVMVSAEHEGNYVTLSVSDRGKVIKWVDREKLFKKFQQIETANRQKVSGTGLGLAICKEIVERHHGRIFYTAAKEFGNTFSFTVPIIEEEHAKGNDTHC</sequence>
<comment type="caution">
    <text evidence="19">The sequence shown here is derived from an EMBL/GenBank/DDBJ whole genome shotgun (WGS) entry which is preliminary data.</text>
</comment>
<evidence type="ECO:0000256" key="9">
    <source>
        <dbReference type="ARBA" id="ARBA00022777"/>
    </source>
</evidence>
<evidence type="ECO:0000256" key="10">
    <source>
        <dbReference type="ARBA" id="ARBA00022840"/>
    </source>
</evidence>
<dbReference type="InterPro" id="IPR035965">
    <property type="entry name" value="PAS-like_dom_sf"/>
</dbReference>
<dbReference type="Pfam" id="PF00512">
    <property type="entry name" value="HisKA"/>
    <property type="match status" value="1"/>
</dbReference>
<dbReference type="InterPro" id="IPR050351">
    <property type="entry name" value="BphY/WalK/GraS-like"/>
</dbReference>
<dbReference type="PROSITE" id="PS50109">
    <property type="entry name" value="HIS_KIN"/>
    <property type="match status" value="1"/>
</dbReference>
<dbReference type="PROSITE" id="PS50112">
    <property type="entry name" value="PAS"/>
    <property type="match status" value="1"/>
</dbReference>
<dbReference type="CDD" id="cd06225">
    <property type="entry name" value="HAMP"/>
    <property type="match status" value="1"/>
</dbReference>
<evidence type="ECO:0000313" key="20">
    <source>
        <dbReference type="Proteomes" id="UP000636888"/>
    </source>
</evidence>
<evidence type="ECO:0000256" key="1">
    <source>
        <dbReference type="ARBA" id="ARBA00000085"/>
    </source>
</evidence>
<dbReference type="GO" id="GO:0007234">
    <property type="term" value="P:osmosensory signaling via phosphorelay pathway"/>
    <property type="evidence" value="ECO:0007669"/>
    <property type="project" value="TreeGrafter"/>
</dbReference>
<proteinExistence type="predicted"/>
<evidence type="ECO:0000256" key="6">
    <source>
        <dbReference type="ARBA" id="ARBA00022679"/>
    </source>
</evidence>
<evidence type="ECO:0000259" key="17">
    <source>
        <dbReference type="PROSITE" id="PS50112"/>
    </source>
</evidence>